<keyword evidence="2" id="KW-1185">Reference proteome</keyword>
<dbReference type="Gene3D" id="2.60.40.10">
    <property type="entry name" value="Immunoglobulins"/>
    <property type="match status" value="3"/>
</dbReference>
<gene>
    <name evidence="1" type="ORF">EI427_23455</name>
</gene>
<reference evidence="1 2" key="1">
    <citation type="submission" date="2018-12" db="EMBL/GenBank/DDBJ databases">
        <title>Flammeovirga pectinis sp. nov., isolated from the gut of the Korean scallop, Patinopecten yessoensis.</title>
        <authorList>
            <person name="Bae J.-W."/>
            <person name="Jeong Y.-S."/>
            <person name="Kang W."/>
        </authorList>
    </citation>
    <scope>NUCLEOTIDE SEQUENCE [LARGE SCALE GENOMIC DNA]</scope>
    <source>
        <strain evidence="1 2">L12M1</strain>
    </source>
</reference>
<organism evidence="1 2">
    <name type="scientific">Flammeovirga pectinis</name>
    <dbReference type="NCBI Taxonomy" id="2494373"/>
    <lineage>
        <taxon>Bacteria</taxon>
        <taxon>Pseudomonadati</taxon>
        <taxon>Bacteroidota</taxon>
        <taxon>Cytophagia</taxon>
        <taxon>Cytophagales</taxon>
        <taxon>Flammeovirgaceae</taxon>
        <taxon>Flammeovirga</taxon>
    </lineage>
</organism>
<dbReference type="Proteomes" id="UP000267268">
    <property type="component" value="Chromosome 2"/>
</dbReference>
<accession>A0A3Q9FS68</accession>
<evidence type="ECO:0000313" key="1">
    <source>
        <dbReference type="EMBL" id="AZQ65173.1"/>
    </source>
</evidence>
<evidence type="ECO:0008006" key="3">
    <source>
        <dbReference type="Google" id="ProtNLM"/>
    </source>
</evidence>
<protein>
    <recommendedName>
        <fullName evidence="3">Fibronectin type III domain-containing protein</fullName>
    </recommendedName>
</protein>
<dbReference type="EMBL" id="CP034563">
    <property type="protein sequence ID" value="AZQ65173.1"/>
    <property type="molecule type" value="Genomic_DNA"/>
</dbReference>
<dbReference type="InterPro" id="IPR013783">
    <property type="entry name" value="Ig-like_fold"/>
</dbReference>
<evidence type="ECO:0000313" key="2">
    <source>
        <dbReference type="Proteomes" id="UP000267268"/>
    </source>
</evidence>
<dbReference type="AlphaFoldDB" id="A0A3Q9FS68"/>
<name>A0A3Q9FS68_9BACT</name>
<dbReference type="InterPro" id="IPR036116">
    <property type="entry name" value="FN3_sf"/>
</dbReference>
<dbReference type="CDD" id="cd00063">
    <property type="entry name" value="FN3"/>
    <property type="match status" value="1"/>
</dbReference>
<dbReference type="OrthoDB" id="923194at2"/>
<dbReference type="InterPro" id="IPR003961">
    <property type="entry name" value="FN3_dom"/>
</dbReference>
<dbReference type="SUPFAM" id="SSF49265">
    <property type="entry name" value="Fibronectin type III"/>
    <property type="match status" value="1"/>
</dbReference>
<sequence>MRLIKLYTNTLCIVILIFGVNMMALGQQINAETTSEIKVIGKIHKDFLEIRWAPTTSISWQLLNKYGYKIERVTTFRDGKLLKKAEKKVLKEKVTLSSQEQWGEVFKKDTSDVYLPIAAQALYGKSFNLDASGSMNNGLAQIVNQVKDREARFTYALFSADQSASVAKLSGLSFKDNTIVKGERYLYRVYSLVPDSIEMIKKGIVLLNTENYKPLPEPFRVNAKYTQGLVNVSWDWIMLSNVFSSYWVQRSDDNGKSYIDLTETPFIQPTKDKPSPNMLYIDTLGKQEGTYSYRIKGKDAFGEWGPYSKPINVVAYPEMKFIPEIKAKEDNLSGSVLIEWKVDETKTLGVEKFILARGETDQLFDTIQHNLIPKTGDFIDLGPNSSNYYKLGAVNRDGKVNWSLLSFVQLDDSIPPSIPTELIGKVDSVGRIEMSWNPSPEYDLYGYRVFKANEKEGAYIQVTTKEIQETSFTDSISLKVLNKKVYYKVMALDKRGNPSQLSEPLIISRPDIIPPSTPLFTVTRNDSKGPYIEWFPSTSEDAEFHLMYRRGADETERWELILEKGVVKGKQLFIDSTVINHDPYYYLMIAVDESGLESVPTKPVMLHKFDKKEREGVSSLVIKRDEKGVRLNWKAPISGQYIIDVYRAKDDEPIRHYARQEELSSTFLDNKVADGAIYKYRVKLIYADGATSNFSQPVQLKF</sequence>
<dbReference type="KEGG" id="fll:EI427_23455"/>
<proteinExistence type="predicted"/>
<dbReference type="RefSeq" id="WP_126619630.1">
    <property type="nucleotide sequence ID" value="NZ_CP034563.1"/>
</dbReference>